<reference evidence="2" key="1">
    <citation type="submission" date="2023-07" db="EMBL/GenBank/DDBJ databases">
        <title>FDA dAtabase for Regulatory Grade micrObial Sequences (FDA-ARGOS): Supporting development and validation of Infectious Disease Dx tests.</title>
        <authorList>
            <person name="Sproer C."/>
            <person name="Gronow S."/>
            <person name="Severitt S."/>
            <person name="Schroder I."/>
            <person name="Tallon L."/>
            <person name="Sadzewicz L."/>
            <person name="Zhao X."/>
            <person name="Boylan J."/>
            <person name="Ott S."/>
            <person name="Bowen H."/>
            <person name="Vavikolanu K."/>
            <person name="Hazen T."/>
            <person name="Aluvathingal J."/>
            <person name="Nadendla S."/>
            <person name="Lowell S."/>
            <person name="Myers T."/>
            <person name="Yan Y."/>
        </authorList>
    </citation>
    <scope>NUCLEOTIDE SEQUENCE [LARGE SCALE GENOMIC DNA]</scope>
    <source>
        <strain evidence="2">FDAARGOS_1538</strain>
    </source>
</reference>
<keyword evidence="2" id="KW-1185">Reference proteome</keyword>
<evidence type="ECO:0000313" key="1">
    <source>
        <dbReference type="EMBL" id="MCA2095889.1"/>
    </source>
</evidence>
<accession>A0ABS7YVY1</accession>
<gene>
    <name evidence="1" type="ORF">LDJ82_03060</name>
</gene>
<dbReference type="Proteomes" id="UP001198374">
    <property type="component" value="Unassembled WGS sequence"/>
</dbReference>
<dbReference type="EMBL" id="JAIWIY010000001">
    <property type="protein sequence ID" value="MCA2095889.1"/>
    <property type="molecule type" value="Genomic_DNA"/>
</dbReference>
<protein>
    <recommendedName>
        <fullName evidence="3">HD domain-containing protein</fullName>
    </recommendedName>
</protein>
<evidence type="ECO:0000313" key="2">
    <source>
        <dbReference type="Proteomes" id="UP001198374"/>
    </source>
</evidence>
<evidence type="ECO:0008006" key="3">
    <source>
        <dbReference type="Google" id="ProtNLM"/>
    </source>
</evidence>
<proteinExistence type="predicted"/>
<dbReference type="RefSeq" id="WP_209773046.1">
    <property type="nucleotide sequence ID" value="NZ_JAGGLO010000003.1"/>
</dbReference>
<name>A0ABS7YVY1_9FIRM</name>
<dbReference type="SUPFAM" id="SSF109604">
    <property type="entry name" value="HD-domain/PDEase-like"/>
    <property type="match status" value="1"/>
</dbReference>
<organism evidence="1 2">
    <name type="scientific">Anaerococcus degeneri</name>
    <dbReference type="NCBI Taxonomy" id="361500"/>
    <lineage>
        <taxon>Bacteria</taxon>
        <taxon>Bacillati</taxon>
        <taxon>Bacillota</taxon>
        <taxon>Tissierellia</taxon>
        <taxon>Tissierellales</taxon>
        <taxon>Peptoniphilaceae</taxon>
        <taxon>Anaerococcus</taxon>
    </lineage>
</organism>
<sequence>MRIIDILENEAWVRSYPFIDDFVKSDYFEILKDSYKRLNTHILFDSHIHGQDHIERVIFFAHLLAFHYKLDQRDTDVLRNAASLHDTKRVNDGWDTEHGHRAALESISYSYADKADDRVIQAVIAAHSTDDKIMDETIREFIKDTDDFERTKRLAKLFKDADGLDRVRINHLDPAYLRNDFSKDLVDFAYDLYDRF</sequence>
<comment type="caution">
    <text evidence="1">The sequence shown here is derived from an EMBL/GenBank/DDBJ whole genome shotgun (WGS) entry which is preliminary data.</text>
</comment>
<dbReference type="Gene3D" id="1.10.3210.10">
    <property type="entry name" value="Hypothetical protein af1432"/>
    <property type="match status" value="1"/>
</dbReference>